<organism evidence="1">
    <name type="scientific">marine sediment metagenome</name>
    <dbReference type="NCBI Taxonomy" id="412755"/>
    <lineage>
        <taxon>unclassified sequences</taxon>
        <taxon>metagenomes</taxon>
        <taxon>ecological metagenomes</taxon>
    </lineage>
</organism>
<dbReference type="EMBL" id="BARW01015733">
    <property type="protein sequence ID" value="GAI98284.1"/>
    <property type="molecule type" value="Genomic_DNA"/>
</dbReference>
<sequence>MSEFLFPFIFRIPFSAARYVQYVIYPNLIRRKEWGVKYYDNEESKIEELSIY</sequence>
<reference evidence="1" key="1">
    <citation type="journal article" date="2014" name="Front. Microbiol.">
        <title>High frequency of phylogenetically diverse reductive dehalogenase-homologous genes in deep subseafloor sedimentary metagenomes.</title>
        <authorList>
            <person name="Kawai M."/>
            <person name="Futagami T."/>
            <person name="Toyoda A."/>
            <person name="Takaki Y."/>
            <person name="Nishi S."/>
            <person name="Hori S."/>
            <person name="Arai W."/>
            <person name="Tsubouchi T."/>
            <person name="Morono Y."/>
            <person name="Uchiyama I."/>
            <person name="Ito T."/>
            <person name="Fujiyama A."/>
            <person name="Inagaki F."/>
            <person name="Takami H."/>
        </authorList>
    </citation>
    <scope>NUCLEOTIDE SEQUENCE</scope>
    <source>
        <strain evidence="1">Expedition CK06-06</strain>
    </source>
</reference>
<comment type="caution">
    <text evidence="1">The sequence shown here is derived from an EMBL/GenBank/DDBJ whole genome shotgun (WGS) entry which is preliminary data.</text>
</comment>
<proteinExistence type="predicted"/>
<protein>
    <submittedName>
        <fullName evidence="1">Uncharacterized protein</fullName>
    </submittedName>
</protein>
<accession>X1V0X5</accession>
<dbReference type="AlphaFoldDB" id="X1V0X5"/>
<feature type="non-terminal residue" evidence="1">
    <location>
        <position position="52"/>
    </location>
</feature>
<evidence type="ECO:0000313" key="1">
    <source>
        <dbReference type="EMBL" id="GAI98284.1"/>
    </source>
</evidence>
<gene>
    <name evidence="1" type="ORF">S12H4_27548</name>
</gene>
<name>X1V0X5_9ZZZZ</name>